<evidence type="ECO:0000313" key="3">
    <source>
        <dbReference type="EMBL" id="RRT62779.1"/>
    </source>
</evidence>
<feature type="compositionally biased region" description="Polar residues" evidence="1">
    <location>
        <begin position="165"/>
        <end position="181"/>
    </location>
</feature>
<dbReference type="Proteomes" id="UP000287651">
    <property type="component" value="Unassembled WGS sequence"/>
</dbReference>
<reference evidence="3 4" key="1">
    <citation type="journal article" date="2014" name="Agronomy (Basel)">
        <title>A Draft Genome Sequence for Ensete ventricosum, the Drought-Tolerant Tree Against Hunger.</title>
        <authorList>
            <person name="Harrison J."/>
            <person name="Moore K.A."/>
            <person name="Paszkiewicz K."/>
            <person name="Jones T."/>
            <person name="Grant M."/>
            <person name="Ambacheew D."/>
            <person name="Muzemil S."/>
            <person name="Studholme D.J."/>
        </authorList>
    </citation>
    <scope>NUCLEOTIDE SEQUENCE [LARGE SCALE GENOMIC DNA]</scope>
</reference>
<evidence type="ECO:0000313" key="4">
    <source>
        <dbReference type="Proteomes" id="UP000287651"/>
    </source>
</evidence>
<comment type="caution">
    <text evidence="3">The sequence shown here is derived from an EMBL/GenBank/DDBJ whole genome shotgun (WGS) entry which is preliminary data.</text>
</comment>
<feature type="compositionally biased region" description="Pro residues" evidence="1">
    <location>
        <begin position="187"/>
        <end position="208"/>
    </location>
</feature>
<name>A0A426ZFN3_ENSVE</name>
<dbReference type="EMBL" id="AMZH03006854">
    <property type="protein sequence ID" value="RRT62779.1"/>
    <property type="molecule type" value="Genomic_DNA"/>
</dbReference>
<feature type="chain" id="PRO_5019449481" evidence="2">
    <location>
        <begin position="18"/>
        <end position="379"/>
    </location>
</feature>
<accession>A0A426ZFN3</accession>
<evidence type="ECO:0000256" key="2">
    <source>
        <dbReference type="SAM" id="SignalP"/>
    </source>
</evidence>
<proteinExistence type="predicted"/>
<keyword evidence="2" id="KW-0732">Signal</keyword>
<sequence length="379" mass="40101">MSRVNLINLLSLSSVVASPDFDAPSLPTVSLTAVFPIFPTQAASYPCPRYSSSHPFLSQQPHIATALSLDHLFLHRPPIFLSSLPPQPAISAISLPSLATRTKSRHRSPAAPAFCSQPLPPIVAPAALVSSSKKITVIAIVAALADHGRCLLPSLLVASSPRPPATSSYASSPRPTATAKPSSDAPTLPPASPFLPPQSQPKPSPTLPPSSSSAFSSLSTTTPLCSDYTLLYRCSRRNLLLGRALLYHRGTLVPSSFPIVVITPKHRRCPSSIPPLRCLLLSALLTTPLPPPLSLLPLLPQPLSTTPLLLHLLAATSLPLLHLAATRYPSLLSASPTRRNTATTSLIAAISACCHSRFKSCQLPLQQLLPLPYNANSCP</sequence>
<feature type="region of interest" description="Disordered" evidence="1">
    <location>
        <begin position="160"/>
        <end position="216"/>
    </location>
</feature>
<organism evidence="3 4">
    <name type="scientific">Ensete ventricosum</name>
    <name type="common">Abyssinian banana</name>
    <name type="synonym">Musa ensete</name>
    <dbReference type="NCBI Taxonomy" id="4639"/>
    <lineage>
        <taxon>Eukaryota</taxon>
        <taxon>Viridiplantae</taxon>
        <taxon>Streptophyta</taxon>
        <taxon>Embryophyta</taxon>
        <taxon>Tracheophyta</taxon>
        <taxon>Spermatophyta</taxon>
        <taxon>Magnoliopsida</taxon>
        <taxon>Liliopsida</taxon>
        <taxon>Zingiberales</taxon>
        <taxon>Musaceae</taxon>
        <taxon>Ensete</taxon>
    </lineage>
</organism>
<gene>
    <name evidence="3" type="ORF">B296_00013931</name>
</gene>
<evidence type="ECO:0000256" key="1">
    <source>
        <dbReference type="SAM" id="MobiDB-lite"/>
    </source>
</evidence>
<dbReference type="AlphaFoldDB" id="A0A426ZFN3"/>
<protein>
    <submittedName>
        <fullName evidence="3">Uncharacterized protein</fullName>
    </submittedName>
</protein>
<feature type="signal peptide" evidence="2">
    <location>
        <begin position="1"/>
        <end position="17"/>
    </location>
</feature>